<evidence type="ECO:0000313" key="2">
    <source>
        <dbReference type="EMBL" id="KAJ4481087.1"/>
    </source>
</evidence>
<dbReference type="PROSITE" id="PS50181">
    <property type="entry name" value="FBOX"/>
    <property type="match status" value="1"/>
</dbReference>
<accession>A0A9W9AFW9</accession>
<proteinExistence type="predicted"/>
<reference evidence="2" key="1">
    <citation type="submission" date="2022-08" db="EMBL/GenBank/DDBJ databases">
        <title>A Global Phylogenomic Analysis of the Shiitake Genus Lentinula.</title>
        <authorList>
            <consortium name="DOE Joint Genome Institute"/>
            <person name="Sierra-Patev S."/>
            <person name="Min B."/>
            <person name="Naranjo-Ortiz M."/>
            <person name="Looney B."/>
            <person name="Konkel Z."/>
            <person name="Slot J.C."/>
            <person name="Sakamoto Y."/>
            <person name="Steenwyk J.L."/>
            <person name="Rokas A."/>
            <person name="Carro J."/>
            <person name="Camarero S."/>
            <person name="Ferreira P."/>
            <person name="Molpeceres G."/>
            <person name="Ruiz-Duenas F.J."/>
            <person name="Serrano A."/>
            <person name="Henrissat B."/>
            <person name="Drula E."/>
            <person name="Hughes K.W."/>
            <person name="Mata J.L."/>
            <person name="Ishikawa N.K."/>
            <person name="Vargas-Isla R."/>
            <person name="Ushijima S."/>
            <person name="Smith C.A."/>
            <person name="Ahrendt S."/>
            <person name="Andreopoulos W."/>
            <person name="He G."/>
            <person name="Labutti K."/>
            <person name="Lipzen A."/>
            <person name="Ng V."/>
            <person name="Riley R."/>
            <person name="Sandor L."/>
            <person name="Barry K."/>
            <person name="Martinez A.T."/>
            <person name="Xiao Y."/>
            <person name="Gibbons J.G."/>
            <person name="Terashima K."/>
            <person name="Grigoriev I.V."/>
            <person name="Hibbett D.S."/>
        </authorList>
    </citation>
    <scope>NUCLEOTIDE SEQUENCE</scope>
    <source>
        <strain evidence="2">JLM2183</strain>
    </source>
</reference>
<sequence length="495" mass="56656">MSLPNDVWLQIIDYISPLALQELYSVNSTFFNVAMDQRYQQISFSYLSRKMIWTLARLKDPAVAKRVRILHLYPHFVKDALDTMDLSSSQSLLSKFGELAGLIRDQKKLILKQKPRLPLKFKTCRDLMQVMMEIFSGLPNLTDYHVLWCGLPSVGSDPALVLSSPLRLNLRCLRLEISLEKLQYMLLSSYTQSLPDLQELDLFIRVEHLNMDRYDTILLMLARMISSLHPSLRKLTVQLWEPFDLSPLFAAISHLPLLDKLSLSIPMSYPNLGNPDGLIGFLNAHSNTLRSLSIRASELGGRSLMMHNELQLGAWMDETFSKVHLSCITTLEISLYLVPFDSALLCVKTFSSTLTSLVFTGLHLTYEDLDLLTAALSRRDRKPLHYARIGPLSLSPQLVDLFAHRFPEMDKLELLVKSIVPFDGDVPMFCGRSNSDRDQDEGQVGRFIEEMKHRHYPGWKLHYLDLTGSSYPRLMNEEQYKGVFMQCVPALRTVV</sequence>
<feature type="domain" description="F-box" evidence="1">
    <location>
        <begin position="1"/>
        <end position="42"/>
    </location>
</feature>
<dbReference type="InterPro" id="IPR001810">
    <property type="entry name" value="F-box_dom"/>
</dbReference>
<comment type="caution">
    <text evidence="2">The sequence shown here is derived from an EMBL/GenBank/DDBJ whole genome shotgun (WGS) entry which is preliminary data.</text>
</comment>
<evidence type="ECO:0000259" key="1">
    <source>
        <dbReference type="PROSITE" id="PS50181"/>
    </source>
</evidence>
<dbReference type="OrthoDB" id="2968423at2759"/>
<gene>
    <name evidence="2" type="ORF">J3R30DRAFT_2399474</name>
</gene>
<dbReference type="Proteomes" id="UP001150266">
    <property type="component" value="Unassembled WGS sequence"/>
</dbReference>
<keyword evidence="3" id="KW-1185">Reference proteome</keyword>
<dbReference type="AlphaFoldDB" id="A0A9W9AFW9"/>
<name>A0A9W9AFW9_9AGAR</name>
<protein>
    <recommendedName>
        <fullName evidence="1">F-box domain-containing protein</fullName>
    </recommendedName>
</protein>
<evidence type="ECO:0000313" key="3">
    <source>
        <dbReference type="Proteomes" id="UP001150266"/>
    </source>
</evidence>
<dbReference type="EMBL" id="JAOTPV010000006">
    <property type="protein sequence ID" value="KAJ4481087.1"/>
    <property type="molecule type" value="Genomic_DNA"/>
</dbReference>
<organism evidence="2 3">
    <name type="scientific">Lentinula aciculospora</name>
    <dbReference type="NCBI Taxonomy" id="153920"/>
    <lineage>
        <taxon>Eukaryota</taxon>
        <taxon>Fungi</taxon>
        <taxon>Dikarya</taxon>
        <taxon>Basidiomycota</taxon>
        <taxon>Agaricomycotina</taxon>
        <taxon>Agaricomycetes</taxon>
        <taxon>Agaricomycetidae</taxon>
        <taxon>Agaricales</taxon>
        <taxon>Marasmiineae</taxon>
        <taxon>Omphalotaceae</taxon>
        <taxon>Lentinula</taxon>
    </lineage>
</organism>